<reference evidence="1 2" key="1">
    <citation type="journal article" date="2012" name="Nature">
        <title>Repeated polyploidization of Gossypium genomes and the evolution of spinnable cotton fibres.</title>
        <authorList>
            <person name="Paterson A.H."/>
            <person name="Wendel J.F."/>
            <person name="Gundlach H."/>
            <person name="Guo H."/>
            <person name="Jenkins J."/>
            <person name="Jin D."/>
            <person name="Llewellyn D."/>
            <person name="Showmaker K.C."/>
            <person name="Shu S."/>
            <person name="Udall J."/>
            <person name="Yoo M.J."/>
            <person name="Byers R."/>
            <person name="Chen W."/>
            <person name="Doron-Faigenboim A."/>
            <person name="Duke M.V."/>
            <person name="Gong L."/>
            <person name="Grimwood J."/>
            <person name="Grover C."/>
            <person name="Grupp K."/>
            <person name="Hu G."/>
            <person name="Lee T.H."/>
            <person name="Li J."/>
            <person name="Lin L."/>
            <person name="Liu T."/>
            <person name="Marler B.S."/>
            <person name="Page J.T."/>
            <person name="Roberts A.W."/>
            <person name="Romanel E."/>
            <person name="Sanders W.S."/>
            <person name="Szadkowski E."/>
            <person name="Tan X."/>
            <person name="Tang H."/>
            <person name="Xu C."/>
            <person name="Wang J."/>
            <person name="Wang Z."/>
            <person name="Zhang D."/>
            <person name="Zhang L."/>
            <person name="Ashrafi H."/>
            <person name="Bedon F."/>
            <person name="Bowers J.E."/>
            <person name="Brubaker C.L."/>
            <person name="Chee P.W."/>
            <person name="Das S."/>
            <person name="Gingle A.R."/>
            <person name="Haigler C.H."/>
            <person name="Harker D."/>
            <person name="Hoffmann L.V."/>
            <person name="Hovav R."/>
            <person name="Jones D.C."/>
            <person name="Lemke C."/>
            <person name="Mansoor S."/>
            <person name="ur Rahman M."/>
            <person name="Rainville L.N."/>
            <person name="Rambani A."/>
            <person name="Reddy U.K."/>
            <person name="Rong J.K."/>
            <person name="Saranga Y."/>
            <person name="Scheffler B.E."/>
            <person name="Scheffler J.A."/>
            <person name="Stelly D.M."/>
            <person name="Triplett B.A."/>
            <person name="Van Deynze A."/>
            <person name="Vaslin M.F."/>
            <person name="Waghmare V.N."/>
            <person name="Walford S.A."/>
            <person name="Wright R.J."/>
            <person name="Zaki E.A."/>
            <person name="Zhang T."/>
            <person name="Dennis E.S."/>
            <person name="Mayer K.F."/>
            <person name="Peterson D.G."/>
            <person name="Rokhsar D.S."/>
            <person name="Wang X."/>
            <person name="Schmutz J."/>
        </authorList>
    </citation>
    <scope>NUCLEOTIDE SEQUENCE [LARGE SCALE GENOMIC DNA]</scope>
</reference>
<sequence length="185" mass="21243">MASTYCSAAHNRASAIPNDKTGIAVVEGCVKRSIEVHLDKRFLRGLPYWSNCFHLGKYFISQLLHLPYNAEDNRAYILDWLSFSFHYELLSGLPECPSHDCSNLTKIMPLFRKTTLSQVRKSIFSFKVDQSTSIDRQTFFAGPHIRKRLAVVGMYSCVNHQMAILIFGGRFSSQICCKILYDWYL</sequence>
<protein>
    <submittedName>
        <fullName evidence="1">Uncharacterized protein</fullName>
    </submittedName>
</protein>
<accession>A0A0D2SFA9</accession>
<keyword evidence="2" id="KW-1185">Reference proteome</keyword>
<dbReference type="Proteomes" id="UP000032304">
    <property type="component" value="Chromosome 13"/>
</dbReference>
<organism evidence="1 2">
    <name type="scientific">Gossypium raimondii</name>
    <name type="common">Peruvian cotton</name>
    <name type="synonym">Gossypium klotzschianum subsp. raimondii</name>
    <dbReference type="NCBI Taxonomy" id="29730"/>
    <lineage>
        <taxon>Eukaryota</taxon>
        <taxon>Viridiplantae</taxon>
        <taxon>Streptophyta</taxon>
        <taxon>Embryophyta</taxon>
        <taxon>Tracheophyta</taxon>
        <taxon>Spermatophyta</taxon>
        <taxon>Magnoliopsida</taxon>
        <taxon>eudicotyledons</taxon>
        <taxon>Gunneridae</taxon>
        <taxon>Pentapetalae</taxon>
        <taxon>rosids</taxon>
        <taxon>malvids</taxon>
        <taxon>Malvales</taxon>
        <taxon>Malvaceae</taxon>
        <taxon>Malvoideae</taxon>
        <taxon>Gossypium</taxon>
    </lineage>
</organism>
<dbReference type="AlphaFoldDB" id="A0A0D2SFA9"/>
<evidence type="ECO:0000313" key="2">
    <source>
        <dbReference type="Proteomes" id="UP000032304"/>
    </source>
</evidence>
<evidence type="ECO:0000313" key="1">
    <source>
        <dbReference type="EMBL" id="KJB81867.1"/>
    </source>
</evidence>
<name>A0A0D2SFA9_GOSRA</name>
<dbReference type="Gramene" id="KJB81867">
    <property type="protein sequence ID" value="KJB81867"/>
    <property type="gene ID" value="B456_013G165500"/>
</dbReference>
<gene>
    <name evidence="1" type="ORF">B456_013G165500</name>
</gene>
<proteinExistence type="predicted"/>
<dbReference type="EMBL" id="CM001752">
    <property type="protein sequence ID" value="KJB81867.1"/>
    <property type="molecule type" value="Genomic_DNA"/>
</dbReference>